<evidence type="ECO:0000256" key="2">
    <source>
        <dbReference type="SAM" id="SignalP"/>
    </source>
</evidence>
<feature type="region of interest" description="Disordered" evidence="1">
    <location>
        <begin position="34"/>
        <end position="79"/>
    </location>
</feature>
<keyword evidence="2" id="KW-0732">Signal</keyword>
<proteinExistence type="predicted"/>
<dbReference type="RefSeq" id="WP_130502898.1">
    <property type="nucleotide sequence ID" value="NZ_SHLI01000001.1"/>
</dbReference>
<feature type="chain" id="PRO_5020592307" description="DUF5666 domain-containing protein" evidence="2">
    <location>
        <begin position="29"/>
        <end position="154"/>
    </location>
</feature>
<keyword evidence="4" id="KW-1185">Reference proteome</keyword>
<name>A0A4Q8D005_9GAMM</name>
<evidence type="ECO:0000313" key="4">
    <source>
        <dbReference type="Proteomes" id="UP000292298"/>
    </source>
</evidence>
<feature type="signal peptide" evidence="2">
    <location>
        <begin position="1"/>
        <end position="28"/>
    </location>
</feature>
<evidence type="ECO:0000313" key="3">
    <source>
        <dbReference type="EMBL" id="RZU98603.1"/>
    </source>
</evidence>
<organism evidence="3 4">
    <name type="scientific">Spiribacter vilamensis</name>
    <dbReference type="NCBI Taxonomy" id="531306"/>
    <lineage>
        <taxon>Bacteria</taxon>
        <taxon>Pseudomonadati</taxon>
        <taxon>Pseudomonadota</taxon>
        <taxon>Gammaproteobacteria</taxon>
        <taxon>Chromatiales</taxon>
        <taxon>Ectothiorhodospiraceae</taxon>
        <taxon>Spiribacter</taxon>
    </lineage>
</organism>
<reference evidence="3 4" key="1">
    <citation type="submission" date="2019-02" db="EMBL/GenBank/DDBJ databases">
        <title>Genomic Encyclopedia of Type Strains, Phase IV (KMG-IV): sequencing the most valuable type-strain genomes for metagenomic binning, comparative biology and taxonomic classification.</title>
        <authorList>
            <person name="Goeker M."/>
        </authorList>
    </citation>
    <scope>NUCLEOTIDE SEQUENCE [LARGE SCALE GENOMIC DNA]</scope>
    <source>
        <strain evidence="3 4">DSM 21056</strain>
    </source>
</reference>
<dbReference type="AlphaFoldDB" id="A0A4Q8D005"/>
<accession>A0A4Q8D005</accession>
<dbReference type="EMBL" id="SHLI01000001">
    <property type="protein sequence ID" value="RZU98603.1"/>
    <property type="molecule type" value="Genomic_DNA"/>
</dbReference>
<evidence type="ECO:0008006" key="5">
    <source>
        <dbReference type="Google" id="ProtNLM"/>
    </source>
</evidence>
<gene>
    <name evidence="3" type="ORF">EV698_0857</name>
</gene>
<evidence type="ECO:0000256" key="1">
    <source>
        <dbReference type="SAM" id="MobiDB-lite"/>
    </source>
</evidence>
<dbReference type="Proteomes" id="UP000292298">
    <property type="component" value="Unassembled WGS sequence"/>
</dbReference>
<comment type="caution">
    <text evidence="3">The sequence shown here is derived from an EMBL/GenBank/DDBJ whole genome shotgun (WGS) entry which is preliminary data.</text>
</comment>
<protein>
    <recommendedName>
        <fullName evidence="5">DUF5666 domain-containing protein</fullName>
    </recommendedName>
</protein>
<sequence>MHPHHSDRRLTGALLAIFLLGLSAPGIAQESASLASDAELGDPTAPPESVVAARQPAGGTEGGEAGAAEGEPLPPPARPTIVVQSARGGDWASHALVEKKITVEGDTIDRGTVEAIYQYGLLAASDNGTEDRPVVEHGVVKDRPGSGGIRGGGK</sequence>